<reference evidence="10 11" key="1">
    <citation type="submission" date="2019-04" db="EMBL/GenBank/DDBJ databases">
        <title>Phreatobacter aquaticus sp. nov.</title>
        <authorList>
            <person name="Choi A."/>
        </authorList>
    </citation>
    <scope>NUCLEOTIDE SEQUENCE [LARGE SCALE GENOMIC DNA]</scope>
    <source>
        <strain evidence="10 11">KCTC 52518</strain>
    </source>
</reference>
<evidence type="ECO:0000256" key="7">
    <source>
        <dbReference type="ARBA" id="ARBA00033311"/>
    </source>
</evidence>
<organism evidence="10 11">
    <name type="scientific">Phreatobacter stygius</name>
    <dbReference type="NCBI Taxonomy" id="1940610"/>
    <lineage>
        <taxon>Bacteria</taxon>
        <taxon>Pseudomonadati</taxon>
        <taxon>Pseudomonadota</taxon>
        <taxon>Alphaproteobacteria</taxon>
        <taxon>Hyphomicrobiales</taxon>
        <taxon>Phreatobacteraceae</taxon>
        <taxon>Phreatobacter</taxon>
    </lineage>
</organism>
<evidence type="ECO:0000256" key="5">
    <source>
        <dbReference type="ARBA" id="ARBA00029758"/>
    </source>
</evidence>
<evidence type="ECO:0000313" key="10">
    <source>
        <dbReference type="EMBL" id="QCI63194.1"/>
    </source>
</evidence>
<accession>A0A4D7APR4</accession>
<dbReference type="GO" id="GO:0019305">
    <property type="term" value="P:dTDP-rhamnose biosynthetic process"/>
    <property type="evidence" value="ECO:0007669"/>
    <property type="project" value="TreeGrafter"/>
</dbReference>
<evidence type="ECO:0000256" key="3">
    <source>
        <dbReference type="ARBA" id="ARBA00012098"/>
    </source>
</evidence>
<gene>
    <name evidence="10" type="ORF">E8M01_02440</name>
</gene>
<dbReference type="AlphaFoldDB" id="A0A4D7APR4"/>
<feature type="active site" description="Proton donor" evidence="8">
    <location>
        <position position="135"/>
    </location>
</feature>
<evidence type="ECO:0000256" key="1">
    <source>
        <dbReference type="ARBA" id="ARBA00001298"/>
    </source>
</evidence>
<evidence type="ECO:0000256" key="8">
    <source>
        <dbReference type="PIRSR" id="PIRSR600888-1"/>
    </source>
</evidence>
<evidence type="ECO:0000256" key="9">
    <source>
        <dbReference type="PIRSR" id="PIRSR600888-3"/>
    </source>
</evidence>
<dbReference type="GO" id="GO:0005829">
    <property type="term" value="C:cytosol"/>
    <property type="evidence" value="ECO:0007669"/>
    <property type="project" value="TreeGrafter"/>
</dbReference>
<evidence type="ECO:0000313" key="11">
    <source>
        <dbReference type="Proteomes" id="UP000298781"/>
    </source>
</evidence>
<dbReference type="EC" id="5.1.3.13" evidence="3"/>
<dbReference type="InterPro" id="IPR014710">
    <property type="entry name" value="RmlC-like_jellyroll"/>
</dbReference>
<proteinExistence type="predicted"/>
<comment type="function">
    <text evidence="2">Catalyzes the epimerization of the C3' and C5'positions of dTDP-6-deoxy-D-xylo-4-hexulose, forming dTDP-6-deoxy-L-lyxo-4-hexulose.</text>
</comment>
<dbReference type="Pfam" id="PF00908">
    <property type="entry name" value="dTDP_sugar_isom"/>
    <property type="match status" value="1"/>
</dbReference>
<dbReference type="PANTHER" id="PTHR21047:SF2">
    <property type="entry name" value="THYMIDINE DIPHOSPHO-4-KETO-RHAMNOSE 3,5-EPIMERASE"/>
    <property type="match status" value="1"/>
</dbReference>
<dbReference type="EMBL" id="CP039690">
    <property type="protein sequence ID" value="QCI63194.1"/>
    <property type="molecule type" value="Genomic_DNA"/>
</dbReference>
<dbReference type="PANTHER" id="PTHR21047">
    <property type="entry name" value="DTDP-6-DEOXY-D-GLUCOSE-3,5 EPIMERASE"/>
    <property type="match status" value="1"/>
</dbReference>
<name>A0A4D7APR4_9HYPH</name>
<dbReference type="KEGG" id="pstg:E8M01_02440"/>
<dbReference type="GO" id="GO:0008830">
    <property type="term" value="F:dTDP-4-dehydrorhamnose 3,5-epimerase activity"/>
    <property type="evidence" value="ECO:0007669"/>
    <property type="project" value="UniProtKB-EC"/>
</dbReference>
<dbReference type="OrthoDB" id="9800680at2"/>
<evidence type="ECO:0000256" key="2">
    <source>
        <dbReference type="ARBA" id="ARBA00001997"/>
    </source>
</evidence>
<dbReference type="Proteomes" id="UP000298781">
    <property type="component" value="Chromosome"/>
</dbReference>
<feature type="site" description="Participates in a stacking interaction with the thymidine ring of dTDP-4-oxo-6-deoxyglucose" evidence="9">
    <location>
        <position position="141"/>
    </location>
</feature>
<dbReference type="GO" id="GO:0000271">
    <property type="term" value="P:polysaccharide biosynthetic process"/>
    <property type="evidence" value="ECO:0007669"/>
    <property type="project" value="TreeGrafter"/>
</dbReference>
<dbReference type="SUPFAM" id="SSF51182">
    <property type="entry name" value="RmlC-like cupins"/>
    <property type="match status" value="1"/>
</dbReference>
<dbReference type="InterPro" id="IPR000888">
    <property type="entry name" value="RmlC-like"/>
</dbReference>
<evidence type="ECO:0000256" key="6">
    <source>
        <dbReference type="ARBA" id="ARBA00031424"/>
    </source>
</evidence>
<protein>
    <recommendedName>
        <fullName evidence="4">dTDP-4-dehydrorhamnose 3,5-epimerase</fullName>
        <ecNumber evidence="3">5.1.3.13</ecNumber>
    </recommendedName>
    <alternativeName>
        <fullName evidence="6">Thymidine diphospho-4-keto-rhamnose 3,5-epimerase</fullName>
    </alternativeName>
    <alternativeName>
        <fullName evidence="5">dTDP-4-keto-6-deoxyglucose 3,5-epimerase</fullName>
    </alternativeName>
    <alternativeName>
        <fullName evidence="7">dTDP-6-deoxy-D-xylo-4-hexulose 3,5-epimerase</fullName>
    </alternativeName>
</protein>
<dbReference type="Gene3D" id="2.60.120.10">
    <property type="entry name" value="Jelly Rolls"/>
    <property type="match status" value="1"/>
</dbReference>
<sequence length="190" mass="21275">MIIDAILTARSVLAEHLPVPDGVRIRSLRTHKDTRGDFTELFRDEWDLGPRPLQWNMTHSNANVLRGVHTHRWHTDYLAMAAGEMILGLHDIRPRSPTLGVSLLLRLQAEDLHVVAIPVGVAHGFYFAEPAITLYAVSHYFDGSDELGCRWNAPELDLPWPCDDPLLSERDTTAGSYSAMIADWQSGARA</sequence>
<dbReference type="InterPro" id="IPR011051">
    <property type="entry name" value="RmlC_Cupin_sf"/>
</dbReference>
<dbReference type="RefSeq" id="WP_136958655.1">
    <property type="nucleotide sequence ID" value="NZ_CP039690.1"/>
</dbReference>
<keyword evidence="11" id="KW-1185">Reference proteome</keyword>
<evidence type="ECO:0000256" key="4">
    <source>
        <dbReference type="ARBA" id="ARBA00019595"/>
    </source>
</evidence>
<feature type="active site" description="Proton acceptor" evidence="8">
    <location>
        <position position="69"/>
    </location>
</feature>
<comment type="catalytic activity">
    <reaction evidence="1">
        <text>dTDP-4-dehydro-6-deoxy-alpha-D-glucose = dTDP-4-dehydro-beta-L-rhamnose</text>
        <dbReference type="Rhea" id="RHEA:16969"/>
        <dbReference type="ChEBI" id="CHEBI:57649"/>
        <dbReference type="ChEBI" id="CHEBI:62830"/>
        <dbReference type="EC" id="5.1.3.13"/>
    </reaction>
</comment>